<reference evidence="8" key="1">
    <citation type="journal article" date="2021" name="Proc. Natl. Acad. Sci. U.S.A.">
        <title>A Catalog of Tens of Thousands of Viruses from Human Metagenomes Reveals Hidden Associations with Chronic Diseases.</title>
        <authorList>
            <person name="Tisza M.J."/>
            <person name="Buck C.B."/>
        </authorList>
    </citation>
    <scope>NUCLEOTIDE SEQUENCE</scope>
    <source>
        <strain evidence="8">CtYA416</strain>
    </source>
</reference>
<dbReference type="InterPro" id="IPR035516">
    <property type="entry name" value="Gyrase/topoIV_suA_C"/>
</dbReference>
<dbReference type="InterPro" id="IPR013758">
    <property type="entry name" value="Topo_IIA_A/C_ab"/>
</dbReference>
<evidence type="ECO:0000256" key="3">
    <source>
        <dbReference type="ARBA" id="ARBA00023029"/>
    </source>
</evidence>
<dbReference type="PANTHER" id="PTHR43493:SF5">
    <property type="entry name" value="DNA GYRASE SUBUNIT A, CHLOROPLASTIC_MITOCHONDRIAL"/>
    <property type="match status" value="1"/>
</dbReference>
<feature type="domain" description="Topo IIA-type catalytic" evidence="7">
    <location>
        <begin position="30"/>
        <end position="493"/>
    </location>
</feature>
<dbReference type="Gene3D" id="3.30.1360.40">
    <property type="match status" value="1"/>
</dbReference>
<dbReference type="GO" id="GO:0006265">
    <property type="term" value="P:DNA topological change"/>
    <property type="evidence" value="ECO:0007669"/>
    <property type="project" value="UniProtKB-UniRule"/>
</dbReference>
<evidence type="ECO:0000256" key="5">
    <source>
        <dbReference type="ARBA" id="ARBA00023235"/>
    </source>
</evidence>
<keyword evidence="3 6" id="KW-0799">Topoisomerase</keyword>
<keyword evidence="4 6" id="KW-0238">DNA-binding</keyword>
<dbReference type="SUPFAM" id="SSF101904">
    <property type="entry name" value="GyrA/ParC C-terminal domain-like"/>
    <property type="match status" value="1"/>
</dbReference>
<dbReference type="InterPro" id="IPR013760">
    <property type="entry name" value="Topo_IIA-like_dom_sf"/>
</dbReference>
<dbReference type="SMART" id="SM00434">
    <property type="entry name" value="TOP4c"/>
    <property type="match status" value="1"/>
</dbReference>
<evidence type="ECO:0000256" key="6">
    <source>
        <dbReference type="PROSITE-ProRule" id="PRU01384"/>
    </source>
</evidence>
<comment type="catalytic activity">
    <reaction evidence="6">
        <text>ATP-dependent breakage, passage and rejoining of double-stranded DNA.</text>
        <dbReference type="EC" id="5.6.2.2"/>
    </reaction>
</comment>
<dbReference type="GO" id="GO:0003918">
    <property type="term" value="F:DNA topoisomerase type II (double strand cut, ATP-hydrolyzing) activity"/>
    <property type="evidence" value="ECO:0007669"/>
    <property type="project" value="UniProtKB-EC"/>
</dbReference>
<dbReference type="InterPro" id="IPR006691">
    <property type="entry name" value="GyrA/parC_rep"/>
</dbReference>
<dbReference type="EC" id="5.6.2.2" evidence="2"/>
<dbReference type="EMBL" id="BK016136">
    <property type="protein sequence ID" value="DAF97705.1"/>
    <property type="molecule type" value="Genomic_DNA"/>
</dbReference>
<dbReference type="Gene3D" id="2.120.10.90">
    <property type="entry name" value="DNA gyrase/topoisomerase IV, subunit A, C-terminal"/>
    <property type="match status" value="1"/>
</dbReference>
<evidence type="ECO:0000256" key="4">
    <source>
        <dbReference type="ARBA" id="ARBA00023125"/>
    </source>
</evidence>
<dbReference type="SUPFAM" id="SSF56719">
    <property type="entry name" value="Type II DNA topoisomerase"/>
    <property type="match status" value="1"/>
</dbReference>
<dbReference type="PROSITE" id="PS52040">
    <property type="entry name" value="TOPO_IIA"/>
    <property type="match status" value="1"/>
</dbReference>
<comment type="similarity">
    <text evidence="1">Belongs to the type II topoisomerase GyrA/ParC subunit family.</text>
</comment>
<sequence length="783" mass="88054">MGKELNVSTAEQYTQDMRLYAIYTALHRVVPDIRDGFKDVQRKIIYTMYKHFPANRTVKSSSIVGTVMDKYHPHGDAAIYGSMKPMVNWFEANIPLIEKQGNFGNFQGDNPSAMRYTEAKISKFALDAVIGDLKNSDKVVDWEDNYSRTVKVPSYLAPNLPMLLINGSFGIAVGLKVEIPKHNISEVIDATVKLIDHPNADITLIPDQPMECEIIDTDFANISKTGYGTYKVRGKIDIGEFDGKTALFIRSLPDLVYLNEVIEKIESMMEDGTLTQIHDTFENSDGDNKLEYIITLKKGSDPNFVRDTIYKCTSLQKNFRVNFEVLCERLIVRMGYKDYLLRFIDFRKHTKYRLYSNLLQEAKTDYHQIEAYIRVMQSGEIDSIIDKIRHSRGNEESLISYMVSKFKITDLQARVIINRPLKHLSPLQLSKYKEDAKVLKERIILYTNKVQSESELTKEIRAELLEYKKLYGRPRRAKVITQAEASDIPEGRFIVVITKNNMVRKIGINSQIKAIKGDNPKIGIAINNTDNIVLFDELGKCYSFPVHKIPLTDNNGAGIAIQYLNKKITSDIIVAMPEEDIKATASRKERSYVIVLTKMGYIKKMEMTDFVSLTTSGIFYTKLDQGDIVRSIAISGNKLDVVVYSDKKALRFPISEIPLLKRSARGVKSIGSKLVDSVDGMCIVSGGSDKVAVVTKNGFINKFNIAALPTSQRGKSGSSVIKLGKTDVINSIHIISDSCRLQLLSNEGPVTIDMGTIPDSSSISTGSRYIPARSNVLKAIVVR</sequence>
<dbReference type="GO" id="GO:0003677">
    <property type="term" value="F:DNA binding"/>
    <property type="evidence" value="ECO:0007669"/>
    <property type="project" value="UniProtKB-UniRule"/>
</dbReference>
<name>A0A8S5UT76_9CAUD</name>
<dbReference type="Gene3D" id="1.10.268.10">
    <property type="entry name" value="Topoisomerase, domain 3"/>
    <property type="match status" value="1"/>
</dbReference>
<dbReference type="InterPro" id="IPR013757">
    <property type="entry name" value="Topo_IIA_A_a_sf"/>
</dbReference>
<evidence type="ECO:0000256" key="2">
    <source>
        <dbReference type="ARBA" id="ARBA00012895"/>
    </source>
</evidence>
<dbReference type="Pfam" id="PF00521">
    <property type="entry name" value="DNA_topoisoIV"/>
    <property type="match status" value="1"/>
</dbReference>
<proteinExistence type="inferred from homology"/>
<feature type="active site" description="O-(5'-phospho-DNA)-tyrosine intermediate" evidence="6">
    <location>
        <position position="116"/>
    </location>
</feature>
<dbReference type="Pfam" id="PF03989">
    <property type="entry name" value="DNA_gyraseA_C"/>
    <property type="match status" value="4"/>
</dbReference>
<dbReference type="InterPro" id="IPR050220">
    <property type="entry name" value="Type_II_DNA_Topoisomerases"/>
</dbReference>
<keyword evidence="5 6" id="KW-0413">Isomerase</keyword>
<dbReference type="InterPro" id="IPR002205">
    <property type="entry name" value="Topo_IIA_dom_A"/>
</dbReference>
<evidence type="ECO:0000313" key="8">
    <source>
        <dbReference type="EMBL" id="DAF97705.1"/>
    </source>
</evidence>
<evidence type="ECO:0000259" key="7">
    <source>
        <dbReference type="PROSITE" id="PS52040"/>
    </source>
</evidence>
<organism evidence="8">
    <name type="scientific">Myoviridae sp. ctYA416</name>
    <dbReference type="NCBI Taxonomy" id="2825125"/>
    <lineage>
        <taxon>Viruses</taxon>
        <taxon>Duplodnaviria</taxon>
        <taxon>Heunggongvirae</taxon>
        <taxon>Uroviricota</taxon>
        <taxon>Caudoviricetes</taxon>
    </lineage>
</organism>
<accession>A0A8S5UT76</accession>
<dbReference type="Gene3D" id="3.90.199.10">
    <property type="entry name" value="Topoisomerase II, domain 5"/>
    <property type="match status" value="1"/>
</dbReference>
<dbReference type="GO" id="GO:0005524">
    <property type="term" value="F:ATP binding"/>
    <property type="evidence" value="ECO:0007669"/>
    <property type="project" value="InterPro"/>
</dbReference>
<protein>
    <recommendedName>
        <fullName evidence="2">DNA topoisomerase (ATP-hydrolyzing)</fullName>
        <ecNumber evidence="2">5.6.2.2</ecNumber>
    </recommendedName>
</protein>
<dbReference type="PANTHER" id="PTHR43493">
    <property type="entry name" value="DNA GYRASE/TOPOISOMERASE SUBUNIT A"/>
    <property type="match status" value="1"/>
</dbReference>
<dbReference type="GO" id="GO:0009330">
    <property type="term" value="C:DNA topoisomerase type II (double strand cut, ATP-hydrolyzing) complex"/>
    <property type="evidence" value="ECO:0007669"/>
    <property type="project" value="TreeGrafter"/>
</dbReference>
<evidence type="ECO:0000256" key="1">
    <source>
        <dbReference type="ARBA" id="ARBA00008263"/>
    </source>
</evidence>